<feature type="domain" description="CppA N-terminal" evidence="1">
    <location>
        <begin position="13"/>
        <end position="133"/>
    </location>
</feature>
<dbReference type="Gene3D" id="3.10.180.10">
    <property type="entry name" value="2,3-Dihydroxybiphenyl 1,2-Dioxygenase, domain 1"/>
    <property type="match status" value="1"/>
</dbReference>
<dbReference type="InterPro" id="IPR029068">
    <property type="entry name" value="Glyas_Bleomycin-R_OHBP_Dase"/>
</dbReference>
<reference evidence="3 4" key="1">
    <citation type="submission" date="2019-08" db="EMBL/GenBank/DDBJ databases">
        <authorList>
            <person name="Lei W."/>
        </authorList>
    </citation>
    <scope>NUCLEOTIDE SEQUENCE [LARGE SCALE GENOMIC DNA]</scope>
    <source>
        <strain evidence="3 4">CCUG 66496</strain>
    </source>
</reference>
<comment type="caution">
    <text evidence="3">The sequence shown here is derived from an EMBL/GenBank/DDBJ whole genome shotgun (WGS) entry which is preliminary data.</text>
</comment>
<keyword evidence="4" id="KW-1185">Reference proteome</keyword>
<dbReference type="SUPFAM" id="SSF54593">
    <property type="entry name" value="Glyoxalase/Bleomycin resistance protein/Dihydroxybiphenyl dioxygenase"/>
    <property type="match status" value="1"/>
</dbReference>
<dbReference type="Pfam" id="PF14506">
    <property type="entry name" value="CppA_N"/>
    <property type="match status" value="1"/>
</dbReference>
<proteinExistence type="predicted"/>
<evidence type="ECO:0000313" key="4">
    <source>
        <dbReference type="Proteomes" id="UP000317430"/>
    </source>
</evidence>
<evidence type="ECO:0000259" key="2">
    <source>
        <dbReference type="Pfam" id="PF14507"/>
    </source>
</evidence>
<protein>
    <submittedName>
        <fullName evidence="3">Peptidase</fullName>
    </submittedName>
</protein>
<feature type="domain" description="CppA C-terminal" evidence="2">
    <location>
        <begin position="152"/>
        <end position="247"/>
    </location>
</feature>
<evidence type="ECO:0000313" key="3">
    <source>
        <dbReference type="EMBL" id="TWS98210.1"/>
    </source>
</evidence>
<organism evidence="3 4">
    <name type="scientific">Streptococcus cuniculipharyngis</name>
    <dbReference type="NCBI Taxonomy" id="1562651"/>
    <lineage>
        <taxon>Bacteria</taxon>
        <taxon>Bacillati</taxon>
        <taxon>Bacillota</taxon>
        <taxon>Bacilli</taxon>
        <taxon>Lactobacillales</taxon>
        <taxon>Streptococcaceae</taxon>
        <taxon>Streptococcus</taxon>
    </lineage>
</organism>
<sequence>MEVDMTLFDTIRFQTPVIRVKDKEANINFFREVCGFKLLTEENSLAFFCALKDKETRFSLEESPEYRTRAARGNKKLNKLIFKTSRPQDIEALLAQGHPVQQVFKGKQGYAFEAYSPQGDLILLHAEDNYSLLEPTKDRTFRSLPDFKGLWDYQLDAVILNVLDDKLSQDFYQGLPLTIDVSLAQGEDLASDPAKIWDLEILEFTVAQDDDLRALGEFFAQKQAPYFLDKKECILVVSDPSNIELWFQK</sequence>
<name>A0A5C5SDF6_9STRE</name>
<dbReference type="Pfam" id="PF14507">
    <property type="entry name" value="CppA_C"/>
    <property type="match status" value="1"/>
</dbReference>
<dbReference type="InterPro" id="IPR032703">
    <property type="entry name" value="CppA_C"/>
</dbReference>
<dbReference type="Gene3D" id="3.10.180.40">
    <property type="entry name" value="C3-degrading proteinase like domains"/>
    <property type="match status" value="1"/>
</dbReference>
<dbReference type="Proteomes" id="UP000317430">
    <property type="component" value="Unassembled WGS sequence"/>
</dbReference>
<accession>A0A5C5SDF6</accession>
<dbReference type="EMBL" id="VOHL01000002">
    <property type="protein sequence ID" value="TWS98210.1"/>
    <property type="molecule type" value="Genomic_DNA"/>
</dbReference>
<evidence type="ECO:0000259" key="1">
    <source>
        <dbReference type="Pfam" id="PF14506"/>
    </source>
</evidence>
<dbReference type="OrthoDB" id="2232397at2"/>
<dbReference type="AlphaFoldDB" id="A0A5C5SDF6"/>
<gene>
    <name evidence="3" type="ORF">FRX57_04570</name>
</gene>
<dbReference type="InterPro" id="IPR032702">
    <property type="entry name" value="CppA_N"/>
</dbReference>